<accession>A0A0F9MMV9</accession>
<protein>
    <recommendedName>
        <fullName evidence="1">Transposase TnpC homeodomain domain-containing protein</fullName>
    </recommendedName>
</protein>
<sequence length="94" mass="10583">MTSAADLPDDIDALKAIIMASKATMAEQDGIIERKEDRIIRLEKLLADFKRALYGAKSEKGHPDQYHLALEDIETAMAVVHAEDEGFCRKYFEV</sequence>
<dbReference type="InterPro" id="IPR024463">
    <property type="entry name" value="Transposase_TnpC_homeodom"/>
</dbReference>
<dbReference type="AlphaFoldDB" id="A0A0F9MMV9"/>
<evidence type="ECO:0000313" key="2">
    <source>
        <dbReference type="EMBL" id="KKN00722.1"/>
    </source>
</evidence>
<evidence type="ECO:0000259" key="1">
    <source>
        <dbReference type="Pfam" id="PF13007"/>
    </source>
</evidence>
<reference evidence="2" key="1">
    <citation type="journal article" date="2015" name="Nature">
        <title>Complex archaea that bridge the gap between prokaryotes and eukaryotes.</title>
        <authorList>
            <person name="Spang A."/>
            <person name="Saw J.H."/>
            <person name="Jorgensen S.L."/>
            <person name="Zaremba-Niedzwiedzka K."/>
            <person name="Martijn J."/>
            <person name="Lind A.E."/>
            <person name="van Eijk R."/>
            <person name="Schleper C."/>
            <person name="Guy L."/>
            <person name="Ettema T.J."/>
        </authorList>
    </citation>
    <scope>NUCLEOTIDE SEQUENCE</scope>
</reference>
<comment type="caution">
    <text evidence="2">The sequence shown here is derived from an EMBL/GenBank/DDBJ whole genome shotgun (WGS) entry which is preliminary data.</text>
</comment>
<gene>
    <name evidence="2" type="ORF">LCGC14_1134930</name>
</gene>
<feature type="domain" description="Transposase TnpC homeodomain" evidence="1">
    <location>
        <begin position="41"/>
        <end position="83"/>
    </location>
</feature>
<dbReference type="Pfam" id="PF13007">
    <property type="entry name" value="LZ_Tnp_IS66"/>
    <property type="match status" value="1"/>
</dbReference>
<proteinExistence type="predicted"/>
<organism evidence="2">
    <name type="scientific">marine sediment metagenome</name>
    <dbReference type="NCBI Taxonomy" id="412755"/>
    <lineage>
        <taxon>unclassified sequences</taxon>
        <taxon>metagenomes</taxon>
        <taxon>ecological metagenomes</taxon>
    </lineage>
</organism>
<dbReference type="EMBL" id="LAZR01005342">
    <property type="protein sequence ID" value="KKN00722.1"/>
    <property type="molecule type" value="Genomic_DNA"/>
</dbReference>
<name>A0A0F9MMV9_9ZZZZ</name>